<keyword evidence="3" id="KW-0812">Transmembrane</keyword>
<comment type="subcellular location">
    <subcellularLocation>
        <location evidence="1">Membrane</location>
    </subcellularLocation>
</comment>
<dbReference type="PANTHER" id="PTHR31113">
    <property type="entry name" value="UPF0496 PROTEIN 3-RELATED"/>
    <property type="match status" value="1"/>
</dbReference>
<evidence type="ECO:0000256" key="3">
    <source>
        <dbReference type="ARBA" id="ARBA00022692"/>
    </source>
</evidence>
<dbReference type="EMBL" id="OZ021745">
    <property type="protein sequence ID" value="CAK9313483.1"/>
    <property type="molecule type" value="Genomic_DNA"/>
</dbReference>
<dbReference type="InterPro" id="IPR007749">
    <property type="entry name" value="DUF677"/>
</dbReference>
<keyword evidence="5" id="KW-0472">Membrane</keyword>
<name>A0ABP0XZ91_9ROSI</name>
<comment type="similarity">
    <text evidence="2">Belongs to the UPF0496 family.</text>
</comment>
<protein>
    <submittedName>
        <fullName evidence="6">Uncharacterized protein</fullName>
    </submittedName>
</protein>
<dbReference type="Proteomes" id="UP001642487">
    <property type="component" value="Chromosome 11"/>
</dbReference>
<sequence length="381" mass="42932">MWTKFRPSKIRNRTKLSQSILACFAHLCNFSQPVLISIFADEEQEIRKKSQKSFNVHEEYLRTLRTKSFSEFVTKAEFIAEESPPSTTSSAAADRCRKFSETILLQPVQLEPVPSILESSSLLMLPEDKDLFIDYLNVSAKASNLCTRLLANVKLTRSTSCCIQQSLDSIEKCFSLETIESIASDLLALGTPFSDLDKRDFALIYDDYTAISRRLNCTRKKVTRKIRSIKIIDGLTCGLNGITTRTLTDLVMVADPGPAVLGHRLKSFGRKLVRHQMLRNGGLEKVGEKLEAAAKGSYILKRELDTTSRLMVRLGDAIDHGKAMLRLFGGRKEDKFAVALAMDEVKKSNLSIRKRVEDVEEHLYLCIVTINRSRASVINQM</sequence>
<gene>
    <name evidence="6" type="ORF">CITCOLO1_LOCUS5200</name>
</gene>
<evidence type="ECO:0000256" key="4">
    <source>
        <dbReference type="ARBA" id="ARBA00022989"/>
    </source>
</evidence>
<keyword evidence="4" id="KW-1133">Transmembrane helix</keyword>
<proteinExistence type="inferred from homology"/>
<accession>A0ABP0XZ91</accession>
<dbReference type="PANTHER" id="PTHR31113:SF2">
    <property type="entry name" value="OS04G0423200 PROTEIN"/>
    <property type="match status" value="1"/>
</dbReference>
<evidence type="ECO:0000313" key="7">
    <source>
        <dbReference type="Proteomes" id="UP001642487"/>
    </source>
</evidence>
<organism evidence="6 7">
    <name type="scientific">Citrullus colocynthis</name>
    <name type="common">colocynth</name>
    <dbReference type="NCBI Taxonomy" id="252529"/>
    <lineage>
        <taxon>Eukaryota</taxon>
        <taxon>Viridiplantae</taxon>
        <taxon>Streptophyta</taxon>
        <taxon>Embryophyta</taxon>
        <taxon>Tracheophyta</taxon>
        <taxon>Spermatophyta</taxon>
        <taxon>Magnoliopsida</taxon>
        <taxon>eudicotyledons</taxon>
        <taxon>Gunneridae</taxon>
        <taxon>Pentapetalae</taxon>
        <taxon>rosids</taxon>
        <taxon>fabids</taxon>
        <taxon>Cucurbitales</taxon>
        <taxon>Cucurbitaceae</taxon>
        <taxon>Benincaseae</taxon>
        <taxon>Citrullus</taxon>
    </lineage>
</organism>
<evidence type="ECO:0000313" key="6">
    <source>
        <dbReference type="EMBL" id="CAK9313483.1"/>
    </source>
</evidence>
<evidence type="ECO:0000256" key="5">
    <source>
        <dbReference type="ARBA" id="ARBA00023136"/>
    </source>
</evidence>
<reference evidence="6 7" key="1">
    <citation type="submission" date="2024-03" db="EMBL/GenBank/DDBJ databases">
        <authorList>
            <person name="Gkanogiannis A."/>
            <person name="Becerra Lopez-Lavalle L."/>
        </authorList>
    </citation>
    <scope>NUCLEOTIDE SEQUENCE [LARGE SCALE GENOMIC DNA]</scope>
</reference>
<evidence type="ECO:0000256" key="2">
    <source>
        <dbReference type="ARBA" id="ARBA00009074"/>
    </source>
</evidence>
<keyword evidence="7" id="KW-1185">Reference proteome</keyword>
<evidence type="ECO:0000256" key="1">
    <source>
        <dbReference type="ARBA" id="ARBA00004370"/>
    </source>
</evidence>